<name>A0ABQ7YWX2_BRANA</name>
<dbReference type="EMBL" id="JAGKQM010000016">
    <property type="protein sequence ID" value="KAH0872439.1"/>
    <property type="molecule type" value="Genomic_DNA"/>
</dbReference>
<feature type="coiled-coil region" evidence="2">
    <location>
        <begin position="138"/>
        <end position="200"/>
    </location>
</feature>
<protein>
    <submittedName>
        <fullName evidence="3">Uncharacterized protein</fullName>
    </submittedName>
</protein>
<sequence>MAVDFCASIGREIEVSCILLSDDTTVEKSVHGDGDELGKVVSLVKRGYWVTARDWDMKFIDLETEEEYISQKSMRFHTQEDLSNENEFDEMVAENNKLSSRVSELEEEVPSLLLHHAKLNQYSCSPIIQKSQSQLGKRFELQAQLNQTHEDLRKANEQIAVLEKDKVKSLDDLKGFEKLNKEANEKLKEALAGIEALRRIQQELAMTADAKHKALSHAVEATKIAEMQDEKVGILLSELRQLKALLGSEEAKKANEGIYWFRGSIV</sequence>
<organism evidence="3 4">
    <name type="scientific">Brassica napus</name>
    <name type="common">Rape</name>
    <dbReference type="NCBI Taxonomy" id="3708"/>
    <lineage>
        <taxon>Eukaryota</taxon>
        <taxon>Viridiplantae</taxon>
        <taxon>Streptophyta</taxon>
        <taxon>Embryophyta</taxon>
        <taxon>Tracheophyta</taxon>
        <taxon>Spermatophyta</taxon>
        <taxon>Magnoliopsida</taxon>
        <taxon>eudicotyledons</taxon>
        <taxon>Gunneridae</taxon>
        <taxon>Pentapetalae</taxon>
        <taxon>rosids</taxon>
        <taxon>malvids</taxon>
        <taxon>Brassicales</taxon>
        <taxon>Brassicaceae</taxon>
        <taxon>Brassiceae</taxon>
        <taxon>Brassica</taxon>
    </lineage>
</organism>
<evidence type="ECO:0000313" key="4">
    <source>
        <dbReference type="Proteomes" id="UP000824890"/>
    </source>
</evidence>
<reference evidence="3 4" key="1">
    <citation type="submission" date="2021-05" db="EMBL/GenBank/DDBJ databases">
        <title>Genome Assembly of Synthetic Allotetraploid Brassica napus Reveals Homoeologous Exchanges between Subgenomes.</title>
        <authorList>
            <person name="Davis J.T."/>
        </authorList>
    </citation>
    <scope>NUCLEOTIDE SEQUENCE [LARGE SCALE GENOMIC DNA]</scope>
    <source>
        <strain evidence="4">cv. Da-Ae</strain>
        <tissue evidence="3">Seedling</tissue>
    </source>
</reference>
<evidence type="ECO:0000256" key="2">
    <source>
        <dbReference type="SAM" id="Coils"/>
    </source>
</evidence>
<keyword evidence="1 2" id="KW-0175">Coiled coil</keyword>
<gene>
    <name evidence="3" type="ORF">HID58_069801</name>
</gene>
<evidence type="ECO:0000313" key="3">
    <source>
        <dbReference type="EMBL" id="KAH0872439.1"/>
    </source>
</evidence>
<dbReference type="PANTHER" id="PTHR23160:SF15">
    <property type="entry name" value="WEB FAMILY PROTEIN"/>
    <property type="match status" value="1"/>
</dbReference>
<accession>A0ABQ7YWX2</accession>
<dbReference type="Proteomes" id="UP000824890">
    <property type="component" value="Unassembled WGS sequence"/>
</dbReference>
<comment type="caution">
    <text evidence="3">The sequence shown here is derived from an EMBL/GenBank/DDBJ whole genome shotgun (WGS) entry which is preliminary data.</text>
</comment>
<proteinExistence type="predicted"/>
<evidence type="ECO:0000256" key="1">
    <source>
        <dbReference type="ARBA" id="ARBA00023054"/>
    </source>
</evidence>
<dbReference type="PANTHER" id="PTHR23160">
    <property type="entry name" value="SYNAPTONEMAL COMPLEX PROTEIN-RELATED"/>
    <property type="match status" value="1"/>
</dbReference>
<keyword evidence="4" id="KW-1185">Reference proteome</keyword>